<dbReference type="OrthoDB" id="6306524at2"/>
<feature type="signal peptide" evidence="1">
    <location>
        <begin position="1"/>
        <end position="21"/>
    </location>
</feature>
<dbReference type="Gene3D" id="3.40.1000.10">
    <property type="entry name" value="Mog1/PsbP, alpha/beta/alpha sandwich"/>
    <property type="match status" value="1"/>
</dbReference>
<organism evidence="2 3">
    <name type="scientific">Croceibacterium soli</name>
    <dbReference type="NCBI Taxonomy" id="1739690"/>
    <lineage>
        <taxon>Bacteria</taxon>
        <taxon>Pseudomonadati</taxon>
        <taxon>Pseudomonadota</taxon>
        <taxon>Alphaproteobacteria</taxon>
        <taxon>Sphingomonadales</taxon>
        <taxon>Erythrobacteraceae</taxon>
        <taxon>Croceibacterium</taxon>
    </lineage>
</organism>
<evidence type="ECO:0000313" key="2">
    <source>
        <dbReference type="EMBL" id="MXP42359.1"/>
    </source>
</evidence>
<feature type="chain" id="PRO_5026022440" description="DUF1795 domain-containing protein" evidence="1">
    <location>
        <begin position="22"/>
        <end position="197"/>
    </location>
</feature>
<evidence type="ECO:0008006" key="4">
    <source>
        <dbReference type="Google" id="ProtNLM"/>
    </source>
</evidence>
<keyword evidence="1" id="KW-0732">Signal</keyword>
<name>A0A6I4UX73_9SPHN</name>
<proteinExistence type="predicted"/>
<dbReference type="RefSeq" id="WP_160747222.1">
    <property type="nucleotide sequence ID" value="NZ_WTYK01000007.1"/>
</dbReference>
<comment type="caution">
    <text evidence="2">The sequence shown here is derived from an EMBL/GenBank/DDBJ whole genome shotgun (WGS) entry which is preliminary data.</text>
</comment>
<keyword evidence="3" id="KW-1185">Reference proteome</keyword>
<protein>
    <recommendedName>
        <fullName evidence="4">DUF1795 domain-containing protein</fullName>
    </recommendedName>
</protein>
<dbReference type="AlphaFoldDB" id="A0A6I4UX73"/>
<gene>
    <name evidence="2" type="ORF">GRI75_11985</name>
</gene>
<evidence type="ECO:0000256" key="1">
    <source>
        <dbReference type="SAM" id="SignalP"/>
    </source>
</evidence>
<dbReference type="Proteomes" id="UP000469159">
    <property type="component" value="Unassembled WGS sequence"/>
</dbReference>
<reference evidence="2 3" key="1">
    <citation type="submission" date="2019-12" db="EMBL/GenBank/DDBJ databases">
        <title>Genomic-based taxomic classification of the family Erythrobacteraceae.</title>
        <authorList>
            <person name="Xu L."/>
        </authorList>
    </citation>
    <scope>NUCLEOTIDE SEQUENCE [LARGE SCALE GENOMIC DNA]</scope>
    <source>
        <strain evidence="2 3">MCCC 1K02066</strain>
    </source>
</reference>
<dbReference type="EMBL" id="WTYK01000007">
    <property type="protein sequence ID" value="MXP42359.1"/>
    <property type="molecule type" value="Genomic_DNA"/>
</dbReference>
<accession>A0A6I4UX73</accession>
<sequence length="197" mass="21760">MIVRGACAALLVLALTTPAGAHKLVEPGSPEKVADGAFRATSGTTWNRLQQSEGKYQEVWTIDGHKLNRLAFYGGVPAGKPLVKERDKKRDPLPKVTESMLLPDVPNLVERTYRTQYDIPIFNIGKQEPATLGGKEGIRFEYTYVDPGDEVERRGEAYAAIEGGKLYLVTFEAPSLHYFARDAAEVRSIVKSVTLRP</sequence>
<evidence type="ECO:0000313" key="3">
    <source>
        <dbReference type="Proteomes" id="UP000469159"/>
    </source>
</evidence>